<proteinExistence type="predicted"/>
<gene>
    <name evidence="1" type="ORF">SDC9_159169</name>
</gene>
<name>A0A645FC19_9ZZZZ</name>
<reference evidence="1" key="1">
    <citation type="submission" date="2019-08" db="EMBL/GenBank/DDBJ databases">
        <authorList>
            <person name="Kucharzyk K."/>
            <person name="Murdoch R.W."/>
            <person name="Higgins S."/>
            <person name="Loffler F."/>
        </authorList>
    </citation>
    <scope>NUCLEOTIDE SEQUENCE</scope>
</reference>
<organism evidence="1">
    <name type="scientific">bioreactor metagenome</name>
    <dbReference type="NCBI Taxonomy" id="1076179"/>
    <lineage>
        <taxon>unclassified sequences</taxon>
        <taxon>metagenomes</taxon>
        <taxon>ecological metagenomes</taxon>
    </lineage>
</organism>
<sequence>MFFDKIHQLFDFLRGRFSFAEGAFHRHLLQTDRAGQVTEGLMTGDKGFPLIDDEFGMEFIGEGIGFRIELLQILLEIGLMLGSNQSQCRRCIGSHQF</sequence>
<protein>
    <submittedName>
        <fullName evidence="1">Uncharacterized protein</fullName>
    </submittedName>
</protein>
<evidence type="ECO:0000313" key="1">
    <source>
        <dbReference type="EMBL" id="MPN11861.1"/>
    </source>
</evidence>
<accession>A0A645FC19</accession>
<dbReference type="AlphaFoldDB" id="A0A645FC19"/>
<dbReference type="EMBL" id="VSSQ01058131">
    <property type="protein sequence ID" value="MPN11861.1"/>
    <property type="molecule type" value="Genomic_DNA"/>
</dbReference>
<comment type="caution">
    <text evidence="1">The sequence shown here is derived from an EMBL/GenBank/DDBJ whole genome shotgun (WGS) entry which is preliminary data.</text>
</comment>